<keyword evidence="5 8" id="KW-0067">ATP-binding</keyword>
<evidence type="ECO:0000256" key="2">
    <source>
        <dbReference type="ARBA" id="ARBA00022598"/>
    </source>
</evidence>
<dbReference type="NCBIfam" id="TIGR00552">
    <property type="entry name" value="nadE"/>
    <property type="match status" value="1"/>
</dbReference>
<dbReference type="Pfam" id="PF02540">
    <property type="entry name" value="NAD_synthase"/>
    <property type="match status" value="1"/>
</dbReference>
<comment type="similarity">
    <text evidence="1 8 9">Belongs to the NAD synthetase family.</text>
</comment>
<dbReference type="InterPro" id="IPR022926">
    <property type="entry name" value="NH(3)-dep_NAD(+)_synth"/>
</dbReference>
<keyword evidence="3 8" id="KW-0479">Metal-binding</keyword>
<dbReference type="InterPro" id="IPR022310">
    <property type="entry name" value="NAD/GMP_synthase"/>
</dbReference>
<evidence type="ECO:0000313" key="12">
    <source>
        <dbReference type="EMBL" id="BAL52787.1"/>
    </source>
</evidence>
<accession>H5S9F1</accession>
<feature type="binding site" evidence="8">
    <location>
        <position position="165"/>
    </location>
    <ligand>
        <name>ATP</name>
        <dbReference type="ChEBI" id="CHEBI:30616"/>
    </ligand>
</feature>
<dbReference type="SUPFAM" id="SSF52402">
    <property type="entry name" value="Adenine nucleotide alpha hydrolases-like"/>
    <property type="match status" value="1"/>
</dbReference>
<dbReference type="GO" id="GO:0004359">
    <property type="term" value="F:glutaminase activity"/>
    <property type="evidence" value="ECO:0007669"/>
    <property type="project" value="InterPro"/>
</dbReference>
<protein>
    <recommendedName>
        <fullName evidence="8 10">NH(3)-dependent NAD(+) synthetase</fullName>
        <ecNumber evidence="8 10">6.3.1.5</ecNumber>
    </recommendedName>
</protein>
<sequence>MAFEDFNPALAAELLIRFIREEVTKVGFERGVLGLSGGLDSSVVAHLTARALGPENTYGVLMPYRTSDPASVADAQMVADQLGIRTIRVEITPMVDAYFERFPDADRIRRGNAMARMRMLVLYDLSAALRALVIGTSNKTELLVGYGTIYGDMAAAMWPLGDLYKAEVRRLAQYLGVPARILEKPPTADLWVGQSDEEELGITYDLLDALLVELVDRRRPLEALVADGHDEALVRRIAEMVRRSQFKRRTPLCPKISSRSIGHDFRYKRDWGS</sequence>
<dbReference type="GO" id="GO:0005737">
    <property type="term" value="C:cytoplasm"/>
    <property type="evidence" value="ECO:0007669"/>
    <property type="project" value="InterPro"/>
</dbReference>
<evidence type="ECO:0000256" key="5">
    <source>
        <dbReference type="ARBA" id="ARBA00022840"/>
    </source>
</evidence>
<dbReference type="NCBIfam" id="NF010587">
    <property type="entry name" value="PRK13980.1"/>
    <property type="match status" value="1"/>
</dbReference>
<evidence type="ECO:0000256" key="8">
    <source>
        <dbReference type="HAMAP-Rule" id="MF_00193"/>
    </source>
</evidence>
<comment type="caution">
    <text evidence="8">Lacks conserved residue(s) required for the propagation of feature annotation.</text>
</comment>
<dbReference type="GO" id="GO:0008795">
    <property type="term" value="F:NAD+ synthase activity"/>
    <property type="evidence" value="ECO:0007669"/>
    <property type="project" value="UniProtKB-UniRule"/>
</dbReference>
<comment type="catalytic activity">
    <reaction evidence="8 10">
        <text>deamido-NAD(+) + NH4(+) + ATP = AMP + diphosphate + NAD(+) + H(+)</text>
        <dbReference type="Rhea" id="RHEA:21188"/>
        <dbReference type="ChEBI" id="CHEBI:15378"/>
        <dbReference type="ChEBI" id="CHEBI:28938"/>
        <dbReference type="ChEBI" id="CHEBI:30616"/>
        <dbReference type="ChEBI" id="CHEBI:33019"/>
        <dbReference type="ChEBI" id="CHEBI:57540"/>
        <dbReference type="ChEBI" id="CHEBI:58437"/>
        <dbReference type="ChEBI" id="CHEBI:456215"/>
        <dbReference type="EC" id="6.3.1.5"/>
    </reaction>
</comment>
<evidence type="ECO:0000256" key="3">
    <source>
        <dbReference type="ARBA" id="ARBA00022723"/>
    </source>
</evidence>
<gene>
    <name evidence="8" type="primary">nadE</name>
    <name evidence="12" type="ORF">HGMM_F03C01C28</name>
</gene>
<keyword evidence="4 8" id="KW-0547">Nucleotide-binding</keyword>
<evidence type="ECO:0000256" key="6">
    <source>
        <dbReference type="ARBA" id="ARBA00022842"/>
    </source>
</evidence>
<dbReference type="FunFam" id="3.40.50.620:FF:000106">
    <property type="entry name" value="Glutamine-dependent NAD(+) synthetase"/>
    <property type="match status" value="1"/>
</dbReference>
<keyword evidence="2 8" id="KW-0436">Ligase</keyword>
<evidence type="ECO:0000256" key="7">
    <source>
        <dbReference type="ARBA" id="ARBA00023027"/>
    </source>
</evidence>
<dbReference type="InterPro" id="IPR003694">
    <property type="entry name" value="NAD_synthase"/>
</dbReference>
<dbReference type="PANTHER" id="PTHR23090:SF9">
    <property type="entry name" value="GLUTAMINE-DEPENDENT NAD(+) SYNTHETASE"/>
    <property type="match status" value="1"/>
</dbReference>
<reference evidence="12" key="2">
    <citation type="journal article" date="2012" name="PLoS ONE">
        <title>A Deeply Branching Thermophilic Bacterium with an Ancient Acetyl-CoA Pathway Dominates a Subsurface Ecosystem.</title>
        <authorList>
            <person name="Takami H."/>
            <person name="Noguchi H."/>
            <person name="Takaki Y."/>
            <person name="Uchiyama I."/>
            <person name="Toyoda A."/>
            <person name="Nishi S."/>
            <person name="Chee G.-J."/>
            <person name="Arai W."/>
            <person name="Nunoura T."/>
            <person name="Itoh T."/>
            <person name="Hattori M."/>
            <person name="Takai K."/>
        </authorList>
    </citation>
    <scope>NUCLEOTIDE SEQUENCE</scope>
</reference>
<evidence type="ECO:0000256" key="4">
    <source>
        <dbReference type="ARBA" id="ARBA00022741"/>
    </source>
</evidence>
<comment type="function">
    <text evidence="8">Catalyzes the ATP-dependent amidation of deamido-NAD to form NAD. Uses ammonia as a nitrogen source.</text>
</comment>
<feature type="binding site" description="in other chain" evidence="8">
    <location>
        <position position="116"/>
    </location>
    <ligand>
        <name>deamido-NAD(+)</name>
        <dbReference type="ChEBI" id="CHEBI:58437"/>
        <note>ligand shared between two neighboring subunits</note>
    </ligand>
</feature>
<dbReference type="GO" id="GO:0005524">
    <property type="term" value="F:ATP binding"/>
    <property type="evidence" value="ECO:0007669"/>
    <property type="project" value="UniProtKB-UniRule"/>
</dbReference>
<keyword evidence="6 8" id="KW-0460">Magnesium</keyword>
<evidence type="ECO:0000256" key="1">
    <source>
        <dbReference type="ARBA" id="ARBA00005859"/>
    </source>
</evidence>
<dbReference type="UniPathway" id="UPA00253">
    <property type="reaction ID" value="UER00333"/>
</dbReference>
<proteinExistence type="inferred from homology"/>
<comment type="subunit">
    <text evidence="8">Homodimer.</text>
</comment>
<name>H5S9F1_9BACT</name>
<feature type="domain" description="NAD/GMP synthase" evidence="11">
    <location>
        <begin position="15"/>
        <end position="251"/>
    </location>
</feature>
<dbReference type="CDD" id="cd00553">
    <property type="entry name" value="NAD_synthase"/>
    <property type="match status" value="1"/>
</dbReference>
<dbReference type="PANTHER" id="PTHR23090">
    <property type="entry name" value="NH 3 /GLUTAMINE-DEPENDENT NAD + SYNTHETASE"/>
    <property type="match status" value="1"/>
</dbReference>
<dbReference type="GO" id="GO:0009435">
    <property type="term" value="P:NAD+ biosynthetic process"/>
    <property type="evidence" value="ECO:0007669"/>
    <property type="project" value="UniProtKB-UniRule"/>
</dbReference>
<dbReference type="EMBL" id="AP011639">
    <property type="protein sequence ID" value="BAL52787.1"/>
    <property type="molecule type" value="Genomic_DNA"/>
</dbReference>
<dbReference type="InterPro" id="IPR014729">
    <property type="entry name" value="Rossmann-like_a/b/a_fold"/>
</dbReference>
<dbReference type="HAMAP" id="MF_00193">
    <property type="entry name" value="NadE_ammonia_dep"/>
    <property type="match status" value="1"/>
</dbReference>
<dbReference type="EC" id="6.3.1.5" evidence="8 10"/>
<reference evidence="12" key="1">
    <citation type="journal article" date="2005" name="Environ. Microbiol.">
        <title>Genetic and functional properties of uncultivated thermophilic crenarchaeotes from a subsurface gold mine as revealed by analysis of genome fragments.</title>
        <authorList>
            <person name="Nunoura T."/>
            <person name="Hirayama H."/>
            <person name="Takami H."/>
            <person name="Oida H."/>
            <person name="Nishi S."/>
            <person name="Shimamura S."/>
            <person name="Suzuki Y."/>
            <person name="Inagaki F."/>
            <person name="Takai K."/>
            <person name="Nealson K.H."/>
            <person name="Horikoshi K."/>
        </authorList>
    </citation>
    <scope>NUCLEOTIDE SEQUENCE</scope>
</reference>
<dbReference type="Gene3D" id="3.40.50.620">
    <property type="entry name" value="HUPs"/>
    <property type="match status" value="1"/>
</dbReference>
<dbReference type="GO" id="GO:0046872">
    <property type="term" value="F:metal ion binding"/>
    <property type="evidence" value="ECO:0007669"/>
    <property type="project" value="UniProtKB-KW"/>
</dbReference>
<feature type="binding site" evidence="8">
    <location>
        <begin position="34"/>
        <end position="41"/>
    </location>
    <ligand>
        <name>ATP</name>
        <dbReference type="ChEBI" id="CHEBI:30616"/>
    </ligand>
</feature>
<organism evidence="12">
    <name type="scientific">uncultured Acidobacteriota bacterium</name>
    <dbReference type="NCBI Taxonomy" id="171953"/>
    <lineage>
        <taxon>Bacteria</taxon>
        <taxon>Pseudomonadati</taxon>
        <taxon>Acidobacteriota</taxon>
        <taxon>environmental samples</taxon>
    </lineage>
</organism>
<feature type="binding site" evidence="8">
    <location>
        <position position="187"/>
    </location>
    <ligand>
        <name>ATP</name>
        <dbReference type="ChEBI" id="CHEBI:30616"/>
    </ligand>
</feature>
<evidence type="ECO:0000256" key="9">
    <source>
        <dbReference type="RuleBase" id="RU003811"/>
    </source>
</evidence>
<feature type="binding site" evidence="8">
    <location>
        <position position="40"/>
    </location>
    <ligand>
        <name>Mg(2+)</name>
        <dbReference type="ChEBI" id="CHEBI:18420"/>
    </ligand>
</feature>
<dbReference type="GO" id="GO:0003952">
    <property type="term" value="F:NAD+ synthase (glutamine-hydrolyzing) activity"/>
    <property type="evidence" value="ECO:0007669"/>
    <property type="project" value="InterPro"/>
</dbReference>
<feature type="binding site" evidence="8">
    <location>
        <position position="136"/>
    </location>
    <ligand>
        <name>ATP</name>
        <dbReference type="ChEBI" id="CHEBI:30616"/>
    </ligand>
</feature>
<evidence type="ECO:0000259" key="11">
    <source>
        <dbReference type="Pfam" id="PF02540"/>
    </source>
</evidence>
<feature type="binding site" evidence="8">
    <location>
        <position position="141"/>
    </location>
    <ligand>
        <name>Mg(2+)</name>
        <dbReference type="ChEBI" id="CHEBI:18420"/>
    </ligand>
</feature>
<evidence type="ECO:0000256" key="10">
    <source>
        <dbReference type="RuleBase" id="RU003812"/>
    </source>
</evidence>
<comment type="pathway">
    <text evidence="8">Cofactor biosynthesis; NAD(+) biosynthesis; NAD(+) from deamido-NAD(+) (ammonia route): step 1/1.</text>
</comment>
<dbReference type="AlphaFoldDB" id="H5S9F1"/>
<keyword evidence="7 8" id="KW-0520">NAD</keyword>